<evidence type="ECO:0000259" key="1">
    <source>
        <dbReference type="PROSITE" id="PS50181"/>
    </source>
</evidence>
<dbReference type="OrthoDB" id="2411074at2759"/>
<dbReference type="InterPro" id="IPR036047">
    <property type="entry name" value="F-box-like_dom_sf"/>
</dbReference>
<dbReference type="CDD" id="cd09917">
    <property type="entry name" value="F-box_SF"/>
    <property type="match status" value="1"/>
</dbReference>
<dbReference type="PROSITE" id="PS50181">
    <property type="entry name" value="FBOX"/>
    <property type="match status" value="1"/>
</dbReference>
<dbReference type="Gene3D" id="1.20.1280.50">
    <property type="match status" value="1"/>
</dbReference>
<keyword evidence="3" id="KW-1185">Reference proteome</keyword>
<organism evidence="2 3">
    <name type="scientific">Actinomortierella ambigua</name>
    <dbReference type="NCBI Taxonomy" id="1343610"/>
    <lineage>
        <taxon>Eukaryota</taxon>
        <taxon>Fungi</taxon>
        <taxon>Fungi incertae sedis</taxon>
        <taxon>Mucoromycota</taxon>
        <taxon>Mortierellomycotina</taxon>
        <taxon>Mortierellomycetes</taxon>
        <taxon>Mortierellales</taxon>
        <taxon>Mortierellaceae</taxon>
        <taxon>Actinomortierella</taxon>
    </lineage>
</organism>
<comment type="caution">
    <text evidence="2">The sequence shown here is derived from an EMBL/GenBank/DDBJ whole genome shotgun (WGS) entry which is preliminary data.</text>
</comment>
<feature type="domain" description="F-box" evidence="1">
    <location>
        <begin position="36"/>
        <end position="82"/>
    </location>
</feature>
<dbReference type="SUPFAM" id="SSF81383">
    <property type="entry name" value="F-box domain"/>
    <property type="match status" value="1"/>
</dbReference>
<dbReference type="InterPro" id="IPR001810">
    <property type="entry name" value="F-box_dom"/>
</dbReference>
<name>A0A9P6PGV1_9FUNG</name>
<proteinExistence type="predicted"/>
<dbReference type="Pfam" id="PF00646">
    <property type="entry name" value="F-box"/>
    <property type="match status" value="1"/>
</dbReference>
<protein>
    <recommendedName>
        <fullName evidence="1">F-box domain-containing protein</fullName>
    </recommendedName>
</protein>
<feature type="non-terminal residue" evidence="2">
    <location>
        <position position="1"/>
    </location>
</feature>
<dbReference type="SMART" id="SM00256">
    <property type="entry name" value="FBOX"/>
    <property type="match status" value="1"/>
</dbReference>
<dbReference type="EMBL" id="JAAAJB010001629">
    <property type="protein sequence ID" value="KAG0247612.1"/>
    <property type="molecule type" value="Genomic_DNA"/>
</dbReference>
<evidence type="ECO:0000313" key="3">
    <source>
        <dbReference type="Proteomes" id="UP000807716"/>
    </source>
</evidence>
<accession>A0A9P6PGV1</accession>
<dbReference type="AlphaFoldDB" id="A0A9P6PGV1"/>
<gene>
    <name evidence="2" type="ORF">DFQ27_001798</name>
</gene>
<reference evidence="2" key="1">
    <citation type="journal article" date="2020" name="Fungal Divers.">
        <title>Resolving the Mortierellaceae phylogeny through synthesis of multi-gene phylogenetics and phylogenomics.</title>
        <authorList>
            <person name="Vandepol N."/>
            <person name="Liber J."/>
            <person name="Desiro A."/>
            <person name="Na H."/>
            <person name="Kennedy M."/>
            <person name="Barry K."/>
            <person name="Grigoriev I.V."/>
            <person name="Miller A.N."/>
            <person name="O'Donnell K."/>
            <person name="Stajich J.E."/>
            <person name="Bonito G."/>
        </authorList>
    </citation>
    <scope>NUCLEOTIDE SEQUENCE</scope>
    <source>
        <strain evidence="2">BC1065</strain>
    </source>
</reference>
<dbReference type="Proteomes" id="UP000807716">
    <property type="component" value="Unassembled WGS sequence"/>
</dbReference>
<evidence type="ECO:0000313" key="2">
    <source>
        <dbReference type="EMBL" id="KAG0247612.1"/>
    </source>
</evidence>
<sequence>TNSSGSSNGSNIINGSSGDPSGSFAAVVRIGGDRRVEPVAGLPVEIWHKILAGLCMRDLVVMVQVSKPFQRVVEGLPMWKTIWTLNELPALTSRARTYMAMVCRYGESICELCDMYSYPKRDALANRPLPVLMEDEYSETRRLWLCLECRRDFLEDEVWESDSDSSDDEYQRYDRFVMNGRITESEAMELYNLPRSQLTRMQMRGWDFEGRPFYLDDDAQDLAVMYHGGMVGVRCVSKGGYQKPRRQRPKRPAVA</sequence>